<evidence type="ECO:0000256" key="6">
    <source>
        <dbReference type="RuleBase" id="RU363132"/>
    </source>
</evidence>
<evidence type="ECO:0000256" key="7">
    <source>
        <dbReference type="SAM" id="MobiDB-lite"/>
    </source>
</evidence>
<feature type="transmembrane region" description="Helical" evidence="6">
    <location>
        <begin position="79"/>
        <end position="94"/>
    </location>
</feature>
<dbReference type="OrthoDB" id="567788at2759"/>
<reference evidence="9" key="1">
    <citation type="submission" date="2020-10" db="EMBL/GenBank/DDBJ databases">
        <authorList>
            <person name="Han B."/>
            <person name="Lu T."/>
            <person name="Zhao Q."/>
            <person name="Huang X."/>
            <person name="Zhao Y."/>
        </authorList>
    </citation>
    <scope>NUCLEOTIDE SEQUENCE</scope>
</reference>
<feature type="transmembrane region" description="Helical" evidence="6">
    <location>
        <begin position="192"/>
        <end position="210"/>
    </location>
</feature>
<gene>
    <name evidence="9" type="ORF">NCGR_LOCUS63448</name>
</gene>
<dbReference type="GO" id="GO:0005789">
    <property type="term" value="C:endoplasmic reticulum membrane"/>
    <property type="evidence" value="ECO:0007669"/>
    <property type="project" value="UniProtKB-SubCell"/>
</dbReference>
<sequence>MADPAEENVASPPPTPVAPAEGASDPPLQPAADDASTEKVSAPAPEVRSRGFRLLGEDTSVHKALGGAADVLLWKDKKTSAVVIGGATVIWVLFEVLDYHLLTLISHVLIGVLAVLFLWSKATTFIKKSPPDIPVVQIPEDLVVNVSRALCNDINRALHLFREIAMGHDLKKCLFVIMGLWVNSVFGSSCDLLTLIYIAVLLLHTVPILYDKYQDKVDHFAGRAHTEALKQYEVLDAKVVSKIPRGLVKSKKQN</sequence>
<evidence type="ECO:0000256" key="4">
    <source>
        <dbReference type="ARBA" id="ARBA00022989"/>
    </source>
</evidence>
<evidence type="ECO:0000256" key="1">
    <source>
        <dbReference type="ARBA" id="ARBA00004477"/>
    </source>
</evidence>
<name>A0A811SF78_9POAL</name>
<evidence type="ECO:0000259" key="8">
    <source>
        <dbReference type="PROSITE" id="PS50845"/>
    </source>
</evidence>
<dbReference type="GO" id="GO:0009617">
    <property type="term" value="P:response to bacterium"/>
    <property type="evidence" value="ECO:0007669"/>
    <property type="project" value="InterPro"/>
</dbReference>
<keyword evidence="10" id="KW-1185">Reference proteome</keyword>
<keyword evidence="2 6" id="KW-0812">Transmembrane</keyword>
<dbReference type="Pfam" id="PF02453">
    <property type="entry name" value="Reticulon"/>
    <property type="match status" value="1"/>
</dbReference>
<evidence type="ECO:0000256" key="5">
    <source>
        <dbReference type="ARBA" id="ARBA00023136"/>
    </source>
</evidence>
<dbReference type="InterPro" id="IPR045064">
    <property type="entry name" value="Reticulon-like"/>
</dbReference>
<evidence type="ECO:0000256" key="2">
    <source>
        <dbReference type="ARBA" id="ARBA00022692"/>
    </source>
</evidence>
<proteinExistence type="predicted"/>
<accession>A0A811SF78</accession>
<dbReference type="PANTHER" id="PTHR10994">
    <property type="entry name" value="RETICULON"/>
    <property type="match status" value="1"/>
</dbReference>
<dbReference type="InterPro" id="IPR003388">
    <property type="entry name" value="Reticulon"/>
</dbReference>
<feature type="transmembrane region" description="Helical" evidence="6">
    <location>
        <begin position="100"/>
        <end position="119"/>
    </location>
</feature>
<evidence type="ECO:0000313" key="9">
    <source>
        <dbReference type="EMBL" id="CAD6339350.1"/>
    </source>
</evidence>
<dbReference type="AlphaFoldDB" id="A0A811SF78"/>
<feature type="region of interest" description="Disordered" evidence="7">
    <location>
        <begin position="1"/>
        <end position="45"/>
    </location>
</feature>
<keyword evidence="3 6" id="KW-0256">Endoplasmic reticulum</keyword>
<dbReference type="PROSITE" id="PS50845">
    <property type="entry name" value="RETICULON"/>
    <property type="match status" value="1"/>
</dbReference>
<dbReference type="PANTHER" id="PTHR10994:SF73">
    <property type="entry name" value="RETICULON-LIKE PROTEIN"/>
    <property type="match status" value="1"/>
</dbReference>
<organism evidence="9 10">
    <name type="scientific">Miscanthus lutarioriparius</name>
    <dbReference type="NCBI Taxonomy" id="422564"/>
    <lineage>
        <taxon>Eukaryota</taxon>
        <taxon>Viridiplantae</taxon>
        <taxon>Streptophyta</taxon>
        <taxon>Embryophyta</taxon>
        <taxon>Tracheophyta</taxon>
        <taxon>Spermatophyta</taxon>
        <taxon>Magnoliopsida</taxon>
        <taxon>Liliopsida</taxon>
        <taxon>Poales</taxon>
        <taxon>Poaceae</taxon>
        <taxon>PACMAD clade</taxon>
        <taxon>Panicoideae</taxon>
        <taxon>Andropogonodae</taxon>
        <taxon>Andropogoneae</taxon>
        <taxon>Saccharinae</taxon>
        <taxon>Miscanthus</taxon>
    </lineage>
</organism>
<keyword evidence="4 6" id="KW-1133">Transmembrane helix</keyword>
<comment type="caution">
    <text evidence="9">The sequence shown here is derived from an EMBL/GenBank/DDBJ whole genome shotgun (WGS) entry which is preliminary data.</text>
</comment>
<evidence type="ECO:0000256" key="3">
    <source>
        <dbReference type="ARBA" id="ARBA00022824"/>
    </source>
</evidence>
<keyword evidence="5 6" id="KW-0472">Membrane</keyword>
<feature type="domain" description="Reticulon" evidence="8">
    <location>
        <begin position="68"/>
        <end position="253"/>
    </location>
</feature>
<evidence type="ECO:0000313" key="10">
    <source>
        <dbReference type="Proteomes" id="UP000604825"/>
    </source>
</evidence>
<protein>
    <recommendedName>
        <fullName evidence="6">Reticulon-like protein</fullName>
    </recommendedName>
</protein>
<comment type="subcellular location">
    <subcellularLocation>
        <location evidence="1 6">Endoplasmic reticulum membrane</location>
        <topology evidence="1 6">Multi-pass membrane protein</topology>
    </subcellularLocation>
</comment>
<dbReference type="Proteomes" id="UP000604825">
    <property type="component" value="Unassembled WGS sequence"/>
</dbReference>
<dbReference type="EMBL" id="CAJGYO010000019">
    <property type="protein sequence ID" value="CAD6339350.1"/>
    <property type="molecule type" value="Genomic_DNA"/>
</dbReference>